<dbReference type="InterPro" id="IPR009734">
    <property type="entry name" value="Myoviridae_GpU"/>
</dbReference>
<accession>A0ABQ5XNZ2</accession>
<dbReference type="Proteomes" id="UP001156670">
    <property type="component" value="Unassembled WGS sequence"/>
</dbReference>
<protein>
    <recommendedName>
        <fullName evidence="3">Oxidoreductase</fullName>
    </recommendedName>
</protein>
<evidence type="ECO:0000313" key="1">
    <source>
        <dbReference type="EMBL" id="GLQ93446.1"/>
    </source>
</evidence>
<comment type="caution">
    <text evidence="1">The sequence shown here is derived from an EMBL/GenBank/DDBJ whole genome shotgun (WGS) entry which is preliminary data.</text>
</comment>
<sequence length="152" mass="16314">MLMALGQFVFQLPDIAYHELRRSTAWRHPGNSRVGAREARQYVGPGEDTITLSGVLVPEIAGKRMSLLTLRTMADAGNAYALVDGTGNVLGAWVIDHLQEGATHFTQDGIPRRTEFTVSLARTDDGRVQSAPPGNDNLTGTVNNGSGMCGYA</sequence>
<evidence type="ECO:0000313" key="2">
    <source>
        <dbReference type="Proteomes" id="UP001156670"/>
    </source>
</evidence>
<proteinExistence type="predicted"/>
<reference evidence="2" key="1">
    <citation type="journal article" date="2019" name="Int. J. Syst. Evol. Microbiol.">
        <title>The Global Catalogue of Microorganisms (GCM) 10K type strain sequencing project: providing services to taxonomists for standard genome sequencing and annotation.</title>
        <authorList>
            <consortium name="The Broad Institute Genomics Platform"/>
            <consortium name="The Broad Institute Genome Sequencing Center for Infectious Disease"/>
            <person name="Wu L."/>
            <person name="Ma J."/>
        </authorList>
    </citation>
    <scope>NUCLEOTIDE SEQUENCE [LARGE SCALE GENOMIC DNA]</scope>
    <source>
        <strain evidence="2">NBRC 111980</strain>
    </source>
</reference>
<evidence type="ECO:0008006" key="3">
    <source>
        <dbReference type="Google" id="ProtNLM"/>
    </source>
</evidence>
<gene>
    <name evidence="1" type="ORF">GCM10007901_23970</name>
</gene>
<dbReference type="Pfam" id="PF06995">
    <property type="entry name" value="Phage_P2_GpU"/>
    <property type="match status" value="1"/>
</dbReference>
<dbReference type="RefSeq" id="WP_284321157.1">
    <property type="nucleotide sequence ID" value="NZ_BSOB01000018.1"/>
</dbReference>
<dbReference type="InterPro" id="IPR016912">
    <property type="entry name" value="Phage_P2_GpU"/>
</dbReference>
<keyword evidence="2" id="KW-1185">Reference proteome</keyword>
<organism evidence="1 2">
    <name type="scientific">Dyella acidisoli</name>
    <dbReference type="NCBI Taxonomy" id="1867834"/>
    <lineage>
        <taxon>Bacteria</taxon>
        <taxon>Pseudomonadati</taxon>
        <taxon>Pseudomonadota</taxon>
        <taxon>Gammaproteobacteria</taxon>
        <taxon>Lysobacterales</taxon>
        <taxon>Rhodanobacteraceae</taxon>
        <taxon>Dyella</taxon>
    </lineage>
</organism>
<name>A0ABQ5XNZ2_9GAMM</name>
<dbReference type="PIRSF" id="PIRSF029208">
    <property type="entry name" value="Phage_tail_GPU"/>
    <property type="match status" value="1"/>
</dbReference>
<dbReference type="EMBL" id="BSOB01000018">
    <property type="protein sequence ID" value="GLQ93446.1"/>
    <property type="molecule type" value="Genomic_DNA"/>
</dbReference>